<sequence>MKTLLSIAGMTLLLIACKSKTATYTVQSRVLNEAVYASGEIMPEAYYFLKANSADLLLNVLVKEGDNVRQNEVLAVLGTPGQLEQVDILQRQVALAGSDAQEHSAALTELKSRIALAKTKKEQDALNADRYTELAQSKAVSEKDAEQARVQAATSATEYKTLQDQYQTLQNNLSGKLLEARQQLTASTQGREGKVLKSPINGQVYKVYLKTGELAQLNDPVVMVGLPGQFKLELLVDERDISKIKTGQKVYFETDVYKGKQFSATINKIVPLLQKESRSFQVEAAVQDTVRFYPQSSVEANILIRERINALVVPSDYLMKGDSVYLQQGSELRKSAVVTGVRSGDWVEIKSGLKAGDVIAIKEAR</sequence>
<feature type="coiled-coil region" evidence="3">
    <location>
        <begin position="152"/>
        <end position="179"/>
    </location>
</feature>
<feature type="domain" description="CzcB-like C-terminal circularly permuted SH3-like" evidence="5">
    <location>
        <begin position="322"/>
        <end position="362"/>
    </location>
</feature>
<reference evidence="7" key="1">
    <citation type="submission" date="2017-02" db="EMBL/GenBank/DDBJ databases">
        <authorList>
            <person name="Varghese N."/>
            <person name="Submissions S."/>
        </authorList>
    </citation>
    <scope>NUCLEOTIDE SEQUENCE [LARGE SCALE GENOMIC DNA]</scope>
    <source>
        <strain evidence="7">DSM 22224</strain>
    </source>
</reference>
<dbReference type="Gene3D" id="2.40.30.170">
    <property type="match status" value="1"/>
</dbReference>
<dbReference type="Gene3D" id="2.40.50.100">
    <property type="match status" value="1"/>
</dbReference>
<accession>A0A1T4TSY6</accession>
<feature type="domain" description="CusB-like beta-barrel" evidence="4">
    <location>
        <begin position="234"/>
        <end position="288"/>
    </location>
</feature>
<dbReference type="PROSITE" id="PS51257">
    <property type="entry name" value="PROKAR_LIPOPROTEIN"/>
    <property type="match status" value="1"/>
</dbReference>
<dbReference type="PANTHER" id="PTHR32347">
    <property type="entry name" value="EFFLUX SYSTEM COMPONENT YKNX-RELATED"/>
    <property type="match status" value="1"/>
</dbReference>
<dbReference type="OrthoDB" id="869610at2"/>
<dbReference type="InterPro" id="IPR058792">
    <property type="entry name" value="Beta-barrel_RND_2"/>
</dbReference>
<dbReference type="InterPro" id="IPR058649">
    <property type="entry name" value="CzcB_C"/>
</dbReference>
<dbReference type="Proteomes" id="UP000190367">
    <property type="component" value="Unassembled WGS sequence"/>
</dbReference>
<dbReference type="InterPro" id="IPR050465">
    <property type="entry name" value="UPF0194_transport"/>
</dbReference>
<dbReference type="Gene3D" id="2.40.420.20">
    <property type="match status" value="1"/>
</dbReference>
<dbReference type="EMBL" id="FUWZ01000006">
    <property type="protein sequence ID" value="SKA43451.1"/>
    <property type="molecule type" value="Genomic_DNA"/>
</dbReference>
<evidence type="ECO:0000313" key="6">
    <source>
        <dbReference type="EMBL" id="SKA43451.1"/>
    </source>
</evidence>
<dbReference type="PANTHER" id="PTHR32347:SF14">
    <property type="entry name" value="EFFLUX SYSTEM COMPONENT YKNX-RELATED"/>
    <property type="match status" value="1"/>
</dbReference>
<evidence type="ECO:0000259" key="4">
    <source>
        <dbReference type="Pfam" id="PF25954"/>
    </source>
</evidence>
<evidence type="ECO:0000256" key="2">
    <source>
        <dbReference type="ARBA" id="ARBA00023054"/>
    </source>
</evidence>
<evidence type="ECO:0000256" key="1">
    <source>
        <dbReference type="ARBA" id="ARBA00004196"/>
    </source>
</evidence>
<protein>
    <submittedName>
        <fullName evidence="6">RND family efflux transporter, MFP subunit</fullName>
    </submittedName>
</protein>
<evidence type="ECO:0000313" key="7">
    <source>
        <dbReference type="Proteomes" id="UP000190367"/>
    </source>
</evidence>
<gene>
    <name evidence="6" type="ORF">SAMN04488128_106190</name>
</gene>
<dbReference type="GO" id="GO:0030313">
    <property type="term" value="C:cell envelope"/>
    <property type="evidence" value="ECO:0007669"/>
    <property type="project" value="UniProtKB-SubCell"/>
</dbReference>
<keyword evidence="2 3" id="KW-0175">Coiled coil</keyword>
<name>A0A1T4TSY6_9BACT</name>
<organism evidence="6 7">
    <name type="scientific">Chitinophaga eiseniae</name>
    <dbReference type="NCBI Taxonomy" id="634771"/>
    <lineage>
        <taxon>Bacteria</taxon>
        <taxon>Pseudomonadati</taxon>
        <taxon>Bacteroidota</taxon>
        <taxon>Chitinophagia</taxon>
        <taxon>Chitinophagales</taxon>
        <taxon>Chitinophagaceae</taxon>
        <taxon>Chitinophaga</taxon>
    </lineage>
</organism>
<dbReference type="STRING" id="634771.SAMN04488128_106190"/>
<evidence type="ECO:0000259" key="5">
    <source>
        <dbReference type="Pfam" id="PF25975"/>
    </source>
</evidence>
<dbReference type="RefSeq" id="WP_078672553.1">
    <property type="nucleotide sequence ID" value="NZ_FUWZ01000006.1"/>
</dbReference>
<dbReference type="AlphaFoldDB" id="A0A1T4TSY6"/>
<comment type="subcellular location">
    <subcellularLocation>
        <location evidence="1">Cell envelope</location>
    </subcellularLocation>
</comment>
<evidence type="ECO:0000256" key="3">
    <source>
        <dbReference type="SAM" id="Coils"/>
    </source>
</evidence>
<proteinExistence type="predicted"/>
<dbReference type="Pfam" id="PF25975">
    <property type="entry name" value="CzcB_C"/>
    <property type="match status" value="1"/>
</dbReference>
<keyword evidence="7" id="KW-1185">Reference proteome</keyword>
<dbReference type="Pfam" id="PF25954">
    <property type="entry name" value="Beta-barrel_RND_2"/>
    <property type="match status" value="1"/>
</dbReference>